<feature type="compositionally biased region" description="Low complexity" evidence="4">
    <location>
        <begin position="452"/>
        <end position="474"/>
    </location>
</feature>
<dbReference type="GO" id="GO:0005516">
    <property type="term" value="F:calmodulin binding"/>
    <property type="evidence" value="ECO:0007669"/>
    <property type="project" value="UniProtKB-KW"/>
</dbReference>
<sequence length="563" mass="62488">IVIPLSLSPSLSSSLHQQTVLVYLALVLFCLDLLQAHTRHPASLSLSSPQKLSLLAPLRFDYQFIRNPIHFQAMGASGKWLKSLIPLKKIPSSAADLEKRGGDGKGGGKKKWKLWRSSSEGFNHPSSSASSACSSSSPSVEGFKRVVQSDEYNNFTSFSNDDSFTVAMATVARAPAKDFIAVKKEWAAIRIQTAFRGLLARRALRALRAVVRIQAIFRGRQVRKQAAVTLRCMQALVRVQARVRATTVGMPEGQAVQQMLDAYRNHADPTKQAEKGWCNSPGTVDQVRTKLQMRLEGALKRERAIAYALSQQAVKTCPSPGRKTGSNSKQQPIVPPKHHQKGDEYNPLGWTWLDRWMAAKPWEGRLMEESSSHSHARADSLEVSPTQPPQPQQPLLSRKSADNMYTSSTCSSKLKHHEPPPSLSVKVRKNNMSTRVSAKPTPPMVVHHHNHGTNGSSSTLSSETLYEETSFLSTNSSTSVDQEQQSCSEKQQQPPSYMSLTESTKAKQLKAATWSRHCSNAALQRNQLIEEEEEDDDELYCMRSMPLSRDLYPPIPQGKKTLV</sequence>
<organism evidence="5 6">
    <name type="scientific">Linum tenue</name>
    <dbReference type="NCBI Taxonomy" id="586396"/>
    <lineage>
        <taxon>Eukaryota</taxon>
        <taxon>Viridiplantae</taxon>
        <taxon>Streptophyta</taxon>
        <taxon>Embryophyta</taxon>
        <taxon>Tracheophyta</taxon>
        <taxon>Spermatophyta</taxon>
        <taxon>Magnoliopsida</taxon>
        <taxon>eudicotyledons</taxon>
        <taxon>Gunneridae</taxon>
        <taxon>Pentapetalae</taxon>
        <taxon>rosids</taxon>
        <taxon>fabids</taxon>
        <taxon>Malpighiales</taxon>
        <taxon>Linaceae</taxon>
        <taxon>Linum</taxon>
    </lineage>
</organism>
<feature type="compositionally biased region" description="Low complexity" evidence="4">
    <location>
        <begin position="482"/>
        <end position="496"/>
    </location>
</feature>
<feature type="region of interest" description="Disordered" evidence="4">
    <location>
        <begin position="367"/>
        <end position="496"/>
    </location>
</feature>
<dbReference type="SUPFAM" id="SSF52540">
    <property type="entry name" value="P-loop containing nucleoside triphosphate hydrolases"/>
    <property type="match status" value="1"/>
</dbReference>
<dbReference type="PROSITE" id="PS50096">
    <property type="entry name" value="IQ"/>
    <property type="match status" value="2"/>
</dbReference>
<gene>
    <name evidence="5" type="ORF">LITE_LOCUS18039</name>
</gene>
<name>A0AAV0KF57_9ROSI</name>
<accession>A0AAV0KF57</accession>
<protein>
    <recommendedName>
        <fullName evidence="7">Calmodulin binding protein</fullName>
    </recommendedName>
</protein>
<feature type="region of interest" description="Disordered" evidence="4">
    <location>
        <begin position="119"/>
        <end position="138"/>
    </location>
</feature>
<feature type="region of interest" description="Disordered" evidence="4">
    <location>
        <begin position="315"/>
        <end position="345"/>
    </location>
</feature>
<dbReference type="InterPro" id="IPR000048">
    <property type="entry name" value="IQ_motif_EF-hand-BS"/>
</dbReference>
<evidence type="ECO:0008006" key="7">
    <source>
        <dbReference type="Google" id="ProtNLM"/>
    </source>
</evidence>
<dbReference type="InterPro" id="IPR027417">
    <property type="entry name" value="P-loop_NTPase"/>
</dbReference>
<dbReference type="PANTHER" id="PTHR32295">
    <property type="entry name" value="IQ-DOMAIN 5-RELATED"/>
    <property type="match status" value="1"/>
</dbReference>
<evidence type="ECO:0000256" key="1">
    <source>
        <dbReference type="ARBA" id="ARBA00022860"/>
    </source>
</evidence>
<dbReference type="Pfam" id="PF00612">
    <property type="entry name" value="IQ"/>
    <property type="match status" value="2"/>
</dbReference>
<evidence type="ECO:0000256" key="3">
    <source>
        <dbReference type="ARBA" id="ARBA00045534"/>
    </source>
</evidence>
<proteinExistence type="inferred from homology"/>
<dbReference type="Proteomes" id="UP001154282">
    <property type="component" value="Unassembled WGS sequence"/>
</dbReference>
<keyword evidence="1" id="KW-0112">Calmodulin-binding</keyword>
<comment type="caution">
    <text evidence="5">The sequence shown here is derived from an EMBL/GenBank/DDBJ whole genome shotgun (WGS) entry which is preliminary data.</text>
</comment>
<reference evidence="5" key="1">
    <citation type="submission" date="2022-08" db="EMBL/GenBank/DDBJ databases">
        <authorList>
            <person name="Gutierrez-Valencia J."/>
        </authorList>
    </citation>
    <scope>NUCLEOTIDE SEQUENCE</scope>
</reference>
<evidence type="ECO:0000256" key="2">
    <source>
        <dbReference type="ARBA" id="ARBA00024341"/>
    </source>
</evidence>
<dbReference type="Gene3D" id="1.20.5.190">
    <property type="match status" value="1"/>
</dbReference>
<comment type="similarity">
    <text evidence="2">Belongs to the IQD family.</text>
</comment>
<dbReference type="SMART" id="SM00015">
    <property type="entry name" value="IQ"/>
    <property type="match status" value="2"/>
</dbReference>
<evidence type="ECO:0000313" key="5">
    <source>
        <dbReference type="EMBL" id="CAI0419561.1"/>
    </source>
</evidence>
<dbReference type="PANTHER" id="PTHR32295:SF126">
    <property type="entry name" value="PROTEIN IQ-DOMAIN 8"/>
    <property type="match status" value="1"/>
</dbReference>
<comment type="function">
    <text evidence="3">May be involved in cooperative interactions with calmodulins or calmodulin-like proteins. Recruits calmodulin proteins to microtubules, thus being a potential scaffold in cellular signaling and trafficking. May associate with nucleic acids and regulate gene expression at the transcriptional or post-transcriptional level.</text>
</comment>
<evidence type="ECO:0000313" key="6">
    <source>
        <dbReference type="Proteomes" id="UP001154282"/>
    </source>
</evidence>
<feature type="compositionally biased region" description="Polar residues" evidence="4">
    <location>
        <begin position="403"/>
        <end position="412"/>
    </location>
</feature>
<feature type="non-terminal residue" evidence="5">
    <location>
        <position position="1"/>
    </location>
</feature>
<keyword evidence="6" id="KW-1185">Reference proteome</keyword>
<evidence type="ECO:0000256" key="4">
    <source>
        <dbReference type="SAM" id="MobiDB-lite"/>
    </source>
</evidence>
<dbReference type="EMBL" id="CAMGYJ010000005">
    <property type="protein sequence ID" value="CAI0419561.1"/>
    <property type="molecule type" value="Genomic_DNA"/>
</dbReference>
<feature type="compositionally biased region" description="Basic and acidic residues" evidence="4">
    <location>
        <begin position="367"/>
        <end position="380"/>
    </location>
</feature>
<dbReference type="AlphaFoldDB" id="A0AAV0KF57"/>